<dbReference type="Pfam" id="PF00406">
    <property type="entry name" value="ADK"/>
    <property type="match status" value="1"/>
</dbReference>
<keyword evidence="8" id="KW-1185">Reference proteome</keyword>
<protein>
    <recommendedName>
        <fullName evidence="9">Adenylate kinase</fullName>
    </recommendedName>
</protein>
<dbReference type="NCBIfam" id="TIGR01351">
    <property type="entry name" value="adk"/>
    <property type="match status" value="1"/>
</dbReference>
<reference evidence="5" key="1">
    <citation type="submission" date="2021-02" db="EMBL/GenBank/DDBJ databases">
        <authorList>
            <person name="Dougan E. K."/>
            <person name="Rhodes N."/>
            <person name="Thang M."/>
            <person name="Chan C."/>
        </authorList>
    </citation>
    <scope>NUCLEOTIDE SEQUENCE</scope>
</reference>
<dbReference type="InterPro" id="IPR027417">
    <property type="entry name" value="P-loop_NTPase"/>
</dbReference>
<keyword evidence="1 4" id="KW-0808">Transferase</keyword>
<dbReference type="CDD" id="cd01428">
    <property type="entry name" value="ADK"/>
    <property type="match status" value="1"/>
</dbReference>
<evidence type="ECO:0000313" key="5">
    <source>
        <dbReference type="EMBL" id="CAE8590353.1"/>
    </source>
</evidence>
<organism evidence="5 8">
    <name type="scientific">Polarella glacialis</name>
    <name type="common">Dinoflagellate</name>
    <dbReference type="NCBI Taxonomy" id="89957"/>
    <lineage>
        <taxon>Eukaryota</taxon>
        <taxon>Sar</taxon>
        <taxon>Alveolata</taxon>
        <taxon>Dinophyceae</taxon>
        <taxon>Suessiales</taxon>
        <taxon>Suessiaceae</taxon>
        <taxon>Polarella</taxon>
    </lineage>
</organism>
<keyword evidence="2" id="KW-0547">Nucleotide-binding</keyword>
<evidence type="ECO:0000256" key="4">
    <source>
        <dbReference type="RuleBase" id="RU003330"/>
    </source>
</evidence>
<dbReference type="EMBL" id="CAJNNV010004228">
    <property type="protein sequence ID" value="CAE8590353.1"/>
    <property type="molecule type" value="Genomic_DNA"/>
</dbReference>
<comment type="similarity">
    <text evidence="4">Belongs to the adenylate kinase family.</text>
</comment>
<evidence type="ECO:0000313" key="8">
    <source>
        <dbReference type="Proteomes" id="UP000654075"/>
    </source>
</evidence>
<dbReference type="PRINTS" id="PR00094">
    <property type="entry name" value="ADENYLTKNASE"/>
</dbReference>
<dbReference type="EMBL" id="CAJNNV010008073">
    <property type="protein sequence ID" value="CAE8595728.1"/>
    <property type="molecule type" value="Genomic_DNA"/>
</dbReference>
<dbReference type="InterPro" id="IPR006259">
    <property type="entry name" value="Adenyl_kin_sub"/>
</dbReference>
<dbReference type="SUPFAM" id="SSF52540">
    <property type="entry name" value="P-loop containing nucleoside triphosphate hydrolases"/>
    <property type="match status" value="1"/>
</dbReference>
<dbReference type="FunFam" id="3.40.50.300:FF:000106">
    <property type="entry name" value="Adenylate kinase mitochondrial"/>
    <property type="match status" value="1"/>
</dbReference>
<evidence type="ECO:0000313" key="7">
    <source>
        <dbReference type="EMBL" id="CAE8642719.1"/>
    </source>
</evidence>
<sequence length="225" mass="24030">MMVFGAPGAGKGTQGAKIVDTLDIPQLSTGDMLREAVAAGTEVGKQAKAVMASGGLVSDEIVIGIIADRIKEPDCSKGFILDGFPRTVAQTMALDEMLAKTGEAVSLVMGFEVDPAVLEERICGRWIDKGSGRSFHMKFCPPKSMELGPEGKPLPESMKDDQTGALLHQRPDDTAEALKKRLDGYNSQTVPILAHYMQKGIVKTIDGGAQIDEVWNEVSAKLVSK</sequence>
<dbReference type="NCBIfam" id="NF001381">
    <property type="entry name" value="PRK00279.1-3"/>
    <property type="match status" value="1"/>
</dbReference>
<evidence type="ECO:0000256" key="3">
    <source>
        <dbReference type="ARBA" id="ARBA00022777"/>
    </source>
</evidence>
<accession>A0A813DVL7</accession>
<comment type="caution">
    <text evidence="5">The sequence shown here is derived from an EMBL/GenBank/DDBJ whole genome shotgun (WGS) entry which is preliminary data.</text>
</comment>
<dbReference type="AlphaFoldDB" id="A0A813DVL7"/>
<evidence type="ECO:0008006" key="9">
    <source>
        <dbReference type="Google" id="ProtNLM"/>
    </source>
</evidence>
<dbReference type="Proteomes" id="UP000626109">
    <property type="component" value="Unassembled WGS sequence"/>
</dbReference>
<dbReference type="PROSITE" id="PS00113">
    <property type="entry name" value="ADENYLATE_KINASE"/>
    <property type="match status" value="1"/>
</dbReference>
<dbReference type="PANTHER" id="PTHR23359">
    <property type="entry name" value="NUCLEOTIDE KINASE"/>
    <property type="match status" value="1"/>
</dbReference>
<dbReference type="InterPro" id="IPR000850">
    <property type="entry name" value="Adenylat/UMP-CMP_kin"/>
</dbReference>
<dbReference type="Proteomes" id="UP000654075">
    <property type="component" value="Unassembled WGS sequence"/>
</dbReference>
<keyword evidence="3 4" id="KW-0418">Kinase</keyword>
<dbReference type="Gene3D" id="3.40.50.300">
    <property type="entry name" value="P-loop containing nucleotide triphosphate hydrolases"/>
    <property type="match status" value="1"/>
</dbReference>
<evidence type="ECO:0000256" key="2">
    <source>
        <dbReference type="ARBA" id="ARBA00022741"/>
    </source>
</evidence>
<dbReference type="OrthoDB" id="439792at2759"/>
<evidence type="ECO:0000313" key="6">
    <source>
        <dbReference type="EMBL" id="CAE8595728.1"/>
    </source>
</evidence>
<evidence type="ECO:0000256" key="1">
    <source>
        <dbReference type="ARBA" id="ARBA00022679"/>
    </source>
</evidence>
<dbReference type="GO" id="GO:0004017">
    <property type="term" value="F:AMP kinase activity"/>
    <property type="evidence" value="ECO:0007669"/>
    <property type="project" value="InterPro"/>
</dbReference>
<gene>
    <name evidence="6" type="ORF">PGLA1383_LOCUS14233</name>
    <name evidence="5" type="ORF">PGLA1383_LOCUS9075</name>
    <name evidence="7" type="ORF">PGLA2088_LOCUS2516</name>
</gene>
<name>A0A813DVL7_POLGL</name>
<dbReference type="HAMAP" id="MF_00235">
    <property type="entry name" value="Adenylate_kinase_Adk"/>
    <property type="match status" value="1"/>
</dbReference>
<dbReference type="GO" id="GO:0005524">
    <property type="term" value="F:ATP binding"/>
    <property type="evidence" value="ECO:0007669"/>
    <property type="project" value="InterPro"/>
</dbReference>
<dbReference type="InterPro" id="IPR033690">
    <property type="entry name" value="Adenylat_kinase_CS"/>
</dbReference>
<proteinExistence type="inferred from homology"/>
<dbReference type="EMBL" id="CAJNNW010002061">
    <property type="protein sequence ID" value="CAE8642719.1"/>
    <property type="molecule type" value="Genomic_DNA"/>
</dbReference>